<sequence>MTDRPEQRRAAASGDDVVDAEYVTIPASPAGEASVEPPRAAARAADLTGMQSLKRGAPVATPAGRRGGPLFWAGGCTLALAAFWIAGGHTLSDAIFAAPAPAVEMRIVELTSRVEDAGAGSLVLVDGKVAHGAAAPQRAPRLAIDVRGDDGGATRYILDPGGARIGAGELFPFSSRVVAPSGGVAGVSVSVLKGDS</sequence>
<dbReference type="EMBL" id="CP042301">
    <property type="protein sequence ID" value="QDZ02993.2"/>
    <property type="molecule type" value="Genomic_DNA"/>
</dbReference>
<evidence type="ECO:0000313" key="2">
    <source>
        <dbReference type="Proteomes" id="UP000321389"/>
    </source>
</evidence>
<dbReference type="KEGG" id="niy:FQ775_22955"/>
<reference evidence="1" key="1">
    <citation type="submission" date="2020-04" db="EMBL/GenBank/DDBJ databases">
        <title>Nitratireductor sp. nov. isolated from mangrove soil.</title>
        <authorList>
            <person name="Ye Y."/>
        </authorList>
    </citation>
    <scope>NUCLEOTIDE SEQUENCE</scope>
    <source>
        <strain evidence="1">SY7</strain>
    </source>
</reference>
<proteinExistence type="predicted"/>
<dbReference type="Proteomes" id="UP000321389">
    <property type="component" value="Chromosome"/>
</dbReference>
<keyword evidence="2" id="KW-1185">Reference proteome</keyword>
<gene>
    <name evidence="1" type="ORF">FQ775_22955</name>
</gene>
<name>A0A5B8L5I0_9HYPH</name>
<dbReference type="AlphaFoldDB" id="A0A5B8L5I0"/>
<organism evidence="1 2">
    <name type="scientific">Nitratireductor mangrovi</name>
    <dbReference type="NCBI Taxonomy" id="2599600"/>
    <lineage>
        <taxon>Bacteria</taxon>
        <taxon>Pseudomonadati</taxon>
        <taxon>Pseudomonadota</taxon>
        <taxon>Alphaproteobacteria</taxon>
        <taxon>Hyphomicrobiales</taxon>
        <taxon>Phyllobacteriaceae</taxon>
        <taxon>Nitratireductor</taxon>
    </lineage>
</organism>
<accession>A0A5B8L5I0</accession>
<evidence type="ECO:0000313" key="1">
    <source>
        <dbReference type="EMBL" id="QDZ02993.2"/>
    </source>
</evidence>
<protein>
    <submittedName>
        <fullName evidence="1">Uncharacterized protein</fullName>
    </submittedName>
</protein>